<name>A0A8E2DF79_9APHY</name>
<reference evidence="1 2" key="1">
    <citation type="submission" date="2016-07" db="EMBL/GenBank/DDBJ databases">
        <title>Draft genome of the white-rot fungus Obba rivulosa 3A-2.</title>
        <authorList>
            <consortium name="DOE Joint Genome Institute"/>
            <person name="Miettinen O."/>
            <person name="Riley R."/>
            <person name="Acob R."/>
            <person name="Barry K."/>
            <person name="Cullen D."/>
            <person name="De Vries R."/>
            <person name="Hainaut M."/>
            <person name="Hatakka A."/>
            <person name="Henrissat B."/>
            <person name="Hilden K."/>
            <person name="Kuo R."/>
            <person name="Labutti K."/>
            <person name="Lipzen A."/>
            <person name="Makela M.R."/>
            <person name="Sandor L."/>
            <person name="Spatafora J.W."/>
            <person name="Grigoriev I.V."/>
            <person name="Hibbett D.S."/>
        </authorList>
    </citation>
    <scope>NUCLEOTIDE SEQUENCE [LARGE SCALE GENOMIC DNA]</scope>
    <source>
        <strain evidence="1 2">3A-2</strain>
    </source>
</reference>
<protein>
    <submittedName>
        <fullName evidence="1">Uncharacterized protein</fullName>
    </submittedName>
</protein>
<dbReference type="AlphaFoldDB" id="A0A8E2DF79"/>
<gene>
    <name evidence="1" type="ORF">OBBRIDRAFT_829448</name>
</gene>
<evidence type="ECO:0000313" key="2">
    <source>
        <dbReference type="Proteomes" id="UP000250043"/>
    </source>
</evidence>
<evidence type="ECO:0000313" key="1">
    <source>
        <dbReference type="EMBL" id="OCH84507.1"/>
    </source>
</evidence>
<sequence>MDERDIESQQRRRPRTRCRAVCQRRVSYRAYWTRAAHDMGSERNREPHCPEYHGVPALASLSASIPKSNTLRALAFFSGAVSYISSTVPSVSYAVPSVSYAISFVSHAVSFVSRAISLVSHAVSLGRNPGPAWPVILKSSSRPALPCPSPSPSCSSPTHYPLTCHSATSLITGSGTVIRFWQCLSLLLYLKELLMILTCRSLHYVLHSF</sequence>
<accession>A0A8E2DF79</accession>
<keyword evidence="2" id="KW-1185">Reference proteome</keyword>
<dbReference type="EMBL" id="KV722665">
    <property type="protein sequence ID" value="OCH84507.1"/>
    <property type="molecule type" value="Genomic_DNA"/>
</dbReference>
<organism evidence="1 2">
    <name type="scientific">Obba rivulosa</name>
    <dbReference type="NCBI Taxonomy" id="1052685"/>
    <lineage>
        <taxon>Eukaryota</taxon>
        <taxon>Fungi</taxon>
        <taxon>Dikarya</taxon>
        <taxon>Basidiomycota</taxon>
        <taxon>Agaricomycotina</taxon>
        <taxon>Agaricomycetes</taxon>
        <taxon>Polyporales</taxon>
        <taxon>Gelatoporiaceae</taxon>
        <taxon>Obba</taxon>
    </lineage>
</organism>
<proteinExistence type="predicted"/>
<dbReference type="Proteomes" id="UP000250043">
    <property type="component" value="Unassembled WGS sequence"/>
</dbReference>